<accession>A0ABN7W514</accession>
<protein>
    <submittedName>
        <fullName evidence="1">31826_t:CDS:1</fullName>
    </submittedName>
</protein>
<gene>
    <name evidence="1" type="ORF">GMARGA_LOCUS26593</name>
</gene>
<organism evidence="1 2">
    <name type="scientific">Gigaspora margarita</name>
    <dbReference type="NCBI Taxonomy" id="4874"/>
    <lineage>
        <taxon>Eukaryota</taxon>
        <taxon>Fungi</taxon>
        <taxon>Fungi incertae sedis</taxon>
        <taxon>Mucoromycota</taxon>
        <taxon>Glomeromycotina</taxon>
        <taxon>Glomeromycetes</taxon>
        <taxon>Diversisporales</taxon>
        <taxon>Gigasporaceae</taxon>
        <taxon>Gigaspora</taxon>
    </lineage>
</organism>
<name>A0ABN7W514_GIGMA</name>
<proteinExistence type="predicted"/>
<evidence type="ECO:0000313" key="1">
    <source>
        <dbReference type="EMBL" id="CAG8816609.1"/>
    </source>
</evidence>
<keyword evidence="2" id="KW-1185">Reference proteome</keyword>
<sequence length="55" mass="6567">MVLIEYSVEWTHRHKSGVRIKKVRLDLLTGSSDADSHEMGRSMYDCHYEYYDNED</sequence>
<dbReference type="Proteomes" id="UP000789901">
    <property type="component" value="Unassembled WGS sequence"/>
</dbReference>
<evidence type="ECO:0000313" key="2">
    <source>
        <dbReference type="Proteomes" id="UP000789901"/>
    </source>
</evidence>
<comment type="caution">
    <text evidence="1">The sequence shown here is derived from an EMBL/GenBank/DDBJ whole genome shotgun (WGS) entry which is preliminary data.</text>
</comment>
<dbReference type="EMBL" id="CAJVQB010031221">
    <property type="protein sequence ID" value="CAG8816609.1"/>
    <property type="molecule type" value="Genomic_DNA"/>
</dbReference>
<reference evidence="1 2" key="1">
    <citation type="submission" date="2021-06" db="EMBL/GenBank/DDBJ databases">
        <authorList>
            <person name="Kallberg Y."/>
            <person name="Tangrot J."/>
            <person name="Rosling A."/>
        </authorList>
    </citation>
    <scope>NUCLEOTIDE SEQUENCE [LARGE SCALE GENOMIC DNA]</scope>
    <source>
        <strain evidence="1 2">120-4 pot B 10/14</strain>
    </source>
</reference>
<feature type="non-terminal residue" evidence="1">
    <location>
        <position position="55"/>
    </location>
</feature>